<accession>A0A4C2ADL7</accession>
<keyword evidence="3" id="KW-1185">Reference proteome</keyword>
<comment type="caution">
    <text evidence="2">The sequence shown here is derived from an EMBL/GenBank/DDBJ whole genome shotgun (WGS) entry which is preliminary data.</text>
</comment>
<dbReference type="Proteomes" id="UP000299102">
    <property type="component" value="Unassembled WGS sequence"/>
</dbReference>
<reference evidence="2 3" key="1">
    <citation type="journal article" date="2019" name="Commun. Biol.">
        <title>The bagworm genome reveals a unique fibroin gene that provides high tensile strength.</title>
        <authorList>
            <person name="Kono N."/>
            <person name="Nakamura H."/>
            <person name="Ohtoshi R."/>
            <person name="Tomita M."/>
            <person name="Numata K."/>
            <person name="Arakawa K."/>
        </authorList>
    </citation>
    <scope>NUCLEOTIDE SEQUENCE [LARGE SCALE GENOMIC DNA]</scope>
</reference>
<dbReference type="EMBL" id="BGZK01003079">
    <property type="protein sequence ID" value="GBP98160.1"/>
    <property type="molecule type" value="Genomic_DNA"/>
</dbReference>
<proteinExistence type="predicted"/>
<organism evidence="2 3">
    <name type="scientific">Eumeta variegata</name>
    <name type="common">Bagworm moth</name>
    <name type="synonym">Eumeta japonica</name>
    <dbReference type="NCBI Taxonomy" id="151549"/>
    <lineage>
        <taxon>Eukaryota</taxon>
        <taxon>Metazoa</taxon>
        <taxon>Ecdysozoa</taxon>
        <taxon>Arthropoda</taxon>
        <taxon>Hexapoda</taxon>
        <taxon>Insecta</taxon>
        <taxon>Pterygota</taxon>
        <taxon>Neoptera</taxon>
        <taxon>Endopterygota</taxon>
        <taxon>Lepidoptera</taxon>
        <taxon>Glossata</taxon>
        <taxon>Ditrysia</taxon>
        <taxon>Tineoidea</taxon>
        <taxon>Psychidae</taxon>
        <taxon>Oiketicinae</taxon>
        <taxon>Eumeta</taxon>
    </lineage>
</organism>
<feature type="region of interest" description="Disordered" evidence="1">
    <location>
        <begin position="1"/>
        <end position="43"/>
    </location>
</feature>
<evidence type="ECO:0000313" key="3">
    <source>
        <dbReference type="Proteomes" id="UP000299102"/>
    </source>
</evidence>
<name>A0A4C2ADL7_EUMVA</name>
<protein>
    <submittedName>
        <fullName evidence="2">Uncharacterized protein</fullName>
    </submittedName>
</protein>
<gene>
    <name evidence="2" type="ORF">EVAR_101309_1</name>
</gene>
<sequence length="131" mass="14171">MKIVHTYSLKEGTRNQGSPEGVQRKYPSMRSRKTSSPKTSGQSVRRLLNHYRGTLDLVHGLGGRVMTRLKPPSSKLVRMPLSGVQRAAANAQLLPGQCRFASPTGIPATAFIQRVALGCLGDHGTAQCTCK</sequence>
<dbReference type="AlphaFoldDB" id="A0A4C2ADL7"/>
<evidence type="ECO:0000313" key="2">
    <source>
        <dbReference type="EMBL" id="GBP98160.1"/>
    </source>
</evidence>
<evidence type="ECO:0000256" key="1">
    <source>
        <dbReference type="SAM" id="MobiDB-lite"/>
    </source>
</evidence>